<name>A0A429XDT9_SIMTE</name>
<comment type="caution">
    <text evidence="2">The sequence shown here is derived from an EMBL/GenBank/DDBJ whole genome shotgun (WGS) entry which is preliminary data.</text>
</comment>
<evidence type="ECO:0008006" key="4">
    <source>
        <dbReference type="Google" id="ProtNLM"/>
    </source>
</evidence>
<feature type="region of interest" description="Disordered" evidence="1">
    <location>
        <begin position="135"/>
        <end position="194"/>
    </location>
</feature>
<evidence type="ECO:0000313" key="3">
    <source>
        <dbReference type="Proteomes" id="UP000287296"/>
    </source>
</evidence>
<protein>
    <recommendedName>
        <fullName evidence="4">YqfQ-like protein</fullName>
    </recommendedName>
</protein>
<evidence type="ECO:0000313" key="2">
    <source>
        <dbReference type="EMBL" id="RST61461.1"/>
    </source>
</evidence>
<organism evidence="2 3">
    <name type="scientific">Siminovitchia terrae</name>
    <name type="common">Bacillus terrae</name>
    <dbReference type="NCBI Taxonomy" id="1914933"/>
    <lineage>
        <taxon>Bacteria</taxon>
        <taxon>Bacillati</taxon>
        <taxon>Bacillota</taxon>
        <taxon>Bacilli</taxon>
        <taxon>Bacillales</taxon>
        <taxon>Bacillaceae</taxon>
        <taxon>Siminovitchia</taxon>
    </lineage>
</organism>
<accession>A0A429XDT9</accession>
<evidence type="ECO:0000256" key="1">
    <source>
        <dbReference type="SAM" id="MobiDB-lite"/>
    </source>
</evidence>
<feature type="compositionally biased region" description="Low complexity" evidence="1">
    <location>
        <begin position="150"/>
        <end position="167"/>
    </location>
</feature>
<proteinExistence type="predicted"/>
<dbReference type="EMBL" id="QYTW02000001">
    <property type="protein sequence ID" value="RST61461.1"/>
    <property type="molecule type" value="Genomic_DNA"/>
</dbReference>
<feature type="compositionally biased region" description="Polar residues" evidence="1">
    <location>
        <begin position="176"/>
        <end position="186"/>
    </location>
</feature>
<dbReference type="InterPro" id="IPR025571">
    <property type="entry name" value="YqfQ"/>
</dbReference>
<dbReference type="Pfam" id="PF14181">
    <property type="entry name" value="YqfQ"/>
    <property type="match status" value="1"/>
</dbReference>
<feature type="compositionally biased region" description="Basic and acidic residues" evidence="1">
    <location>
        <begin position="135"/>
        <end position="149"/>
    </location>
</feature>
<dbReference type="AlphaFoldDB" id="A0A429XDT9"/>
<sequence length="194" mass="20495">MKKKGGNSMQPRNFGGPPMGMFGPPGPQSGGGLFGQSGMPPGQGIDRGGLLSRLFQRQAPAQAGRSAAGMFARAPQAQAGGGSLLQGLTNPGGIQSFLNNTQQVLKTAQQIGPMVQQYGPLVRNLPAMWKLYKGFKDSSDDSKNEEGKVSESSSKLLSESSSKPLIESSEHDQESSNRNLSTTQRGESVPKLYI</sequence>
<dbReference type="OrthoDB" id="2860117at2"/>
<dbReference type="Proteomes" id="UP000287296">
    <property type="component" value="Unassembled WGS sequence"/>
</dbReference>
<gene>
    <name evidence="2" type="ORF">D5F11_000805</name>
</gene>
<reference evidence="2 3" key="1">
    <citation type="submission" date="2018-12" db="EMBL/GenBank/DDBJ databases">
        <authorList>
            <person name="Sun L."/>
            <person name="Chen Z."/>
        </authorList>
    </citation>
    <scope>NUCLEOTIDE SEQUENCE [LARGE SCALE GENOMIC DNA]</scope>
    <source>
        <strain evidence="2 3">LMG 29736</strain>
    </source>
</reference>
<feature type="region of interest" description="Disordered" evidence="1">
    <location>
        <begin position="1"/>
        <end position="48"/>
    </location>
</feature>